<dbReference type="AlphaFoldDB" id="A0A8D2HYH6"/>
<evidence type="ECO:0000313" key="2">
    <source>
        <dbReference type="Proteomes" id="UP000694417"/>
    </source>
</evidence>
<evidence type="ECO:0000313" key="1">
    <source>
        <dbReference type="Ensembl" id="ENSUPAP00010018148.1"/>
    </source>
</evidence>
<proteinExistence type="predicted"/>
<dbReference type="GeneTree" id="ENSGT00960000189962"/>
<dbReference type="Proteomes" id="UP000694417">
    <property type="component" value="Unplaced"/>
</dbReference>
<keyword evidence="2" id="KW-1185">Reference proteome</keyword>
<protein>
    <submittedName>
        <fullName evidence="1">Uncharacterized protein</fullName>
    </submittedName>
</protein>
<dbReference type="Ensembl" id="ENSUPAT00010020676.1">
    <property type="protein sequence ID" value="ENSUPAP00010018148.1"/>
    <property type="gene ID" value="ENSUPAG00010014429.1"/>
</dbReference>
<reference evidence="1" key="2">
    <citation type="submission" date="2025-09" db="UniProtKB">
        <authorList>
            <consortium name="Ensembl"/>
        </authorList>
    </citation>
    <scope>IDENTIFICATION</scope>
</reference>
<name>A0A8D2HYH6_UROPR</name>
<accession>A0A8D2HYH6</accession>
<organism evidence="1 2">
    <name type="scientific">Urocitellus parryii</name>
    <name type="common">Arctic ground squirrel</name>
    <name type="synonym">Spermophilus parryii</name>
    <dbReference type="NCBI Taxonomy" id="9999"/>
    <lineage>
        <taxon>Eukaryota</taxon>
        <taxon>Metazoa</taxon>
        <taxon>Chordata</taxon>
        <taxon>Craniata</taxon>
        <taxon>Vertebrata</taxon>
        <taxon>Euteleostomi</taxon>
        <taxon>Mammalia</taxon>
        <taxon>Eutheria</taxon>
        <taxon>Euarchontoglires</taxon>
        <taxon>Glires</taxon>
        <taxon>Rodentia</taxon>
        <taxon>Sciuromorpha</taxon>
        <taxon>Sciuridae</taxon>
        <taxon>Xerinae</taxon>
        <taxon>Marmotini</taxon>
        <taxon>Urocitellus</taxon>
    </lineage>
</organism>
<reference evidence="1" key="1">
    <citation type="submission" date="2025-08" db="UniProtKB">
        <authorList>
            <consortium name="Ensembl"/>
        </authorList>
    </citation>
    <scope>IDENTIFICATION</scope>
</reference>
<sequence>CGRSNSGPHIENILEYFLRNNRIKTEDSTEIIWYHAANHKAQMNEALKSKSPEGLVQTGLFFQVLLSQYA</sequence>